<accession>E5BEQ9</accession>
<feature type="compositionally biased region" description="Basic and acidic residues" evidence="1">
    <location>
        <begin position="18"/>
        <end position="34"/>
    </location>
</feature>
<dbReference type="Proteomes" id="UP000002975">
    <property type="component" value="Unassembled WGS sequence"/>
</dbReference>
<dbReference type="EMBL" id="GG657971">
    <property type="protein sequence ID" value="EFS20590.1"/>
    <property type="molecule type" value="Genomic_DNA"/>
</dbReference>
<evidence type="ECO:0000313" key="2">
    <source>
        <dbReference type="EMBL" id="EFS20590.1"/>
    </source>
</evidence>
<dbReference type="HOGENOM" id="CLU_194485_2_0_0"/>
<evidence type="ECO:0000256" key="1">
    <source>
        <dbReference type="SAM" id="MobiDB-lite"/>
    </source>
</evidence>
<name>E5BEQ9_9FUSO</name>
<dbReference type="OrthoDB" id="1699217at2"/>
<dbReference type="AlphaFoldDB" id="E5BEQ9"/>
<reference evidence="2 3" key="1">
    <citation type="submission" date="2009-02" db="EMBL/GenBank/DDBJ databases">
        <title>The Genome Sequence of Fusobacterium sp. 3_1_5R.</title>
        <authorList>
            <consortium name="The Broad Institute Genome Sequencing Platform"/>
            <person name="Ward D."/>
            <person name="Young S.K."/>
            <person name="Kodira C.D."/>
            <person name="Zeng Q."/>
            <person name="Koehrsen M."/>
            <person name="Alvarado L."/>
            <person name="Berlin A."/>
            <person name="Borenstein D."/>
            <person name="Chen Z."/>
            <person name="Engels R."/>
            <person name="Freedman E."/>
            <person name="Gellesch M."/>
            <person name="Goldberg J."/>
            <person name="Griggs A."/>
            <person name="Gujja S."/>
            <person name="Heiman D."/>
            <person name="Hepburn T."/>
            <person name="Howarth C."/>
            <person name="Jen D."/>
            <person name="Larson L."/>
            <person name="Lewis B."/>
            <person name="Mehta T."/>
            <person name="Park D."/>
            <person name="Pearson M."/>
            <person name="Roberts A."/>
            <person name="Saif S."/>
            <person name="Shea T."/>
            <person name="Shenoy N."/>
            <person name="Sisk P."/>
            <person name="Stolte C."/>
            <person name="Sykes S."/>
            <person name="Walk T."/>
            <person name="White J."/>
            <person name="Yandava C."/>
            <person name="Allen-Vercoe E."/>
            <person name="Strauss J."/>
            <person name="Ambrose C."/>
            <person name="Lander E."/>
            <person name="Nusbaum C."/>
            <person name="Galagan J."/>
            <person name="Birren B."/>
        </authorList>
    </citation>
    <scope>NUCLEOTIDE SEQUENCE [LARGE SCALE GENOMIC DNA]</scope>
    <source>
        <strain evidence="2 3">3_1_5R</strain>
    </source>
</reference>
<protein>
    <submittedName>
        <fullName evidence="2">Uncharacterized protein</fullName>
    </submittedName>
</protein>
<proteinExistence type="predicted"/>
<feature type="region of interest" description="Disordered" evidence="1">
    <location>
        <begin position="1"/>
        <end position="37"/>
    </location>
</feature>
<keyword evidence="3" id="KW-1185">Reference proteome</keyword>
<dbReference type="RefSeq" id="WP_008800669.1">
    <property type="nucleotide sequence ID" value="NZ_GG657971.1"/>
</dbReference>
<gene>
    <name evidence="2" type="ORF">FSBG_00087</name>
</gene>
<dbReference type="BioCyc" id="FSP469605-HMP:GTSP-88-MONOMER"/>
<sequence>MSEKKRKGYSTIEQQMRANKEYLDRNPEAKERGNRSRLKSTCKRFIRDFATLEELEEIKVLIAERSTKK</sequence>
<evidence type="ECO:0000313" key="3">
    <source>
        <dbReference type="Proteomes" id="UP000002975"/>
    </source>
</evidence>
<organism evidence="2 3">
    <name type="scientific">Fusobacterium gonidiaformans 3-1-5R</name>
    <dbReference type="NCBI Taxonomy" id="469605"/>
    <lineage>
        <taxon>Bacteria</taxon>
        <taxon>Fusobacteriati</taxon>
        <taxon>Fusobacteriota</taxon>
        <taxon>Fusobacteriia</taxon>
        <taxon>Fusobacteriales</taxon>
        <taxon>Fusobacteriaceae</taxon>
        <taxon>Fusobacterium</taxon>
    </lineage>
</organism>